<reference evidence="3 4" key="1">
    <citation type="submission" date="2016-11" db="EMBL/GenBank/DDBJ databases">
        <authorList>
            <person name="Jaros S."/>
            <person name="Januszkiewicz K."/>
            <person name="Wedrychowicz H."/>
        </authorList>
    </citation>
    <scope>NUCLEOTIDE SEQUENCE [LARGE SCALE GENOMIC DNA]</scope>
    <source>
        <strain evidence="3 4">DSM 15929</strain>
    </source>
</reference>
<dbReference type="Proteomes" id="UP000184386">
    <property type="component" value="Unassembled WGS sequence"/>
</dbReference>
<feature type="transmembrane region" description="Helical" evidence="1">
    <location>
        <begin position="301"/>
        <end position="322"/>
    </location>
</feature>
<feature type="transmembrane region" description="Helical" evidence="1">
    <location>
        <begin position="235"/>
        <end position="252"/>
    </location>
</feature>
<evidence type="ECO:0000259" key="2">
    <source>
        <dbReference type="Pfam" id="PF01757"/>
    </source>
</evidence>
<sequence>MQRNYDIDWLRTLIVITIIHFHAFIIFNQNPEAIMYVKDMTNVLAFNNIGGVLDRFNMATLFLLSGITIYYSLQSRSIKAFLSERFKKLLLPFLTGSILLNPIMTYFWSMNQGDSESFTEHYIGFFTKNVGGLDGLNGGYTPAHLWFVLYLFIFSLMGLPFFLWLKSNKSERIRNSLAVFFFKPVVLCLLAVPYCFIYLIEILNEKNPIAYFYLILIGCIFATDARYIKALNRDKWIYLALSVFMFILFFRYKNSDIESTFGIYSFAFIEKLLKIIPAYALIGLFNCYINKNSRFLKYLSTACYPIYVIHMVILTAIGFNVIKFNLSPVFKFFIIVIASYSFCFLIYELLRRSRYIGILFGIQRKKTKTNTTILENIV</sequence>
<feature type="transmembrane region" description="Helical" evidence="1">
    <location>
        <begin position="56"/>
        <end position="73"/>
    </location>
</feature>
<feature type="transmembrane region" description="Helical" evidence="1">
    <location>
        <begin position="177"/>
        <end position="203"/>
    </location>
</feature>
<dbReference type="PANTHER" id="PTHR36927">
    <property type="entry name" value="BLR4337 PROTEIN"/>
    <property type="match status" value="1"/>
</dbReference>
<keyword evidence="4" id="KW-1185">Reference proteome</keyword>
<dbReference type="GO" id="GO:0016787">
    <property type="term" value="F:hydrolase activity"/>
    <property type="evidence" value="ECO:0007669"/>
    <property type="project" value="UniProtKB-KW"/>
</dbReference>
<accession>A0A1M6VWU5</accession>
<keyword evidence="1" id="KW-1133">Transmembrane helix</keyword>
<dbReference type="RefSeq" id="WP_073278171.1">
    <property type="nucleotide sequence ID" value="NZ_FRAC01000018.1"/>
</dbReference>
<proteinExistence type="predicted"/>
<keyword evidence="3" id="KW-0808">Transferase</keyword>
<protein>
    <submittedName>
        <fullName evidence="3">Peptidoglycan/LPS O-acetylase OafA/YrhL, contains acyltransferase and SGNH-hydrolase domains</fullName>
    </submittedName>
</protein>
<dbReference type="InterPro" id="IPR002656">
    <property type="entry name" value="Acyl_transf_3_dom"/>
</dbReference>
<evidence type="ECO:0000313" key="3">
    <source>
        <dbReference type="EMBL" id="SHK85858.1"/>
    </source>
</evidence>
<feature type="transmembrane region" description="Helical" evidence="1">
    <location>
        <begin position="209"/>
        <end position="228"/>
    </location>
</feature>
<feature type="transmembrane region" description="Helical" evidence="1">
    <location>
        <begin position="89"/>
        <end position="108"/>
    </location>
</feature>
<name>A0A1M6VWU5_9FIRM</name>
<gene>
    <name evidence="3" type="ORF">SAMN02745136_03539</name>
</gene>
<keyword evidence="3" id="KW-0012">Acyltransferase</keyword>
<dbReference type="EMBL" id="FRAC01000018">
    <property type="protein sequence ID" value="SHK85858.1"/>
    <property type="molecule type" value="Genomic_DNA"/>
</dbReference>
<feature type="domain" description="Acyltransferase 3" evidence="2">
    <location>
        <begin position="4"/>
        <end position="347"/>
    </location>
</feature>
<keyword evidence="1" id="KW-0812">Transmembrane</keyword>
<organism evidence="3 4">
    <name type="scientific">Anaerocolumna jejuensis DSM 15929</name>
    <dbReference type="NCBI Taxonomy" id="1121322"/>
    <lineage>
        <taxon>Bacteria</taxon>
        <taxon>Bacillati</taxon>
        <taxon>Bacillota</taxon>
        <taxon>Clostridia</taxon>
        <taxon>Lachnospirales</taxon>
        <taxon>Lachnospiraceae</taxon>
        <taxon>Anaerocolumna</taxon>
    </lineage>
</organism>
<feature type="transmembrane region" description="Helical" evidence="1">
    <location>
        <begin position="272"/>
        <end position="289"/>
    </location>
</feature>
<feature type="transmembrane region" description="Helical" evidence="1">
    <location>
        <begin position="9"/>
        <end position="27"/>
    </location>
</feature>
<evidence type="ECO:0000256" key="1">
    <source>
        <dbReference type="SAM" id="Phobius"/>
    </source>
</evidence>
<dbReference type="STRING" id="1121322.SAMN02745136_03539"/>
<dbReference type="PANTHER" id="PTHR36927:SF3">
    <property type="entry name" value="GLUCANS BIOSYNTHESIS PROTEIN C"/>
    <property type="match status" value="1"/>
</dbReference>
<dbReference type="InterPro" id="IPR050623">
    <property type="entry name" value="Glucan_succinyl_AcylTrfase"/>
</dbReference>
<keyword evidence="3" id="KW-0378">Hydrolase</keyword>
<evidence type="ECO:0000313" key="4">
    <source>
        <dbReference type="Proteomes" id="UP000184386"/>
    </source>
</evidence>
<keyword evidence="1" id="KW-0472">Membrane</keyword>
<dbReference type="Pfam" id="PF01757">
    <property type="entry name" value="Acyl_transf_3"/>
    <property type="match status" value="1"/>
</dbReference>
<feature type="transmembrane region" description="Helical" evidence="1">
    <location>
        <begin position="328"/>
        <end position="350"/>
    </location>
</feature>
<dbReference type="AlphaFoldDB" id="A0A1M6VWU5"/>
<dbReference type="GO" id="GO:0016747">
    <property type="term" value="F:acyltransferase activity, transferring groups other than amino-acyl groups"/>
    <property type="evidence" value="ECO:0007669"/>
    <property type="project" value="InterPro"/>
</dbReference>
<feature type="transmembrane region" description="Helical" evidence="1">
    <location>
        <begin position="143"/>
        <end position="165"/>
    </location>
</feature>